<dbReference type="AlphaFoldDB" id="A0A1J5PRV1"/>
<evidence type="ECO:0000313" key="2">
    <source>
        <dbReference type="EMBL" id="OIQ66301.1"/>
    </source>
</evidence>
<accession>A0A1J5PRV1</accession>
<keyword evidence="1" id="KW-0812">Transmembrane</keyword>
<name>A0A1J5PRV1_9ZZZZ</name>
<organism evidence="2">
    <name type="scientific">mine drainage metagenome</name>
    <dbReference type="NCBI Taxonomy" id="410659"/>
    <lineage>
        <taxon>unclassified sequences</taxon>
        <taxon>metagenomes</taxon>
        <taxon>ecological metagenomes</taxon>
    </lineage>
</organism>
<proteinExistence type="predicted"/>
<keyword evidence="1" id="KW-0472">Membrane</keyword>
<protein>
    <submittedName>
        <fullName evidence="2">Uncharacterized protein</fullName>
    </submittedName>
</protein>
<dbReference type="EMBL" id="MLJW01006700">
    <property type="protein sequence ID" value="OIQ66301.1"/>
    <property type="molecule type" value="Genomic_DNA"/>
</dbReference>
<keyword evidence="1" id="KW-1133">Transmembrane helix</keyword>
<reference evidence="2" key="1">
    <citation type="submission" date="2016-10" db="EMBL/GenBank/DDBJ databases">
        <title>Sequence of Gallionella enrichment culture.</title>
        <authorList>
            <person name="Poehlein A."/>
            <person name="Muehling M."/>
            <person name="Daniel R."/>
        </authorList>
    </citation>
    <scope>NUCLEOTIDE SEQUENCE</scope>
</reference>
<sequence>MTSQVPITHSTESITDKFSIASYRTLTQAIRLQSSRIRAFAFYAVILSISGLALR</sequence>
<gene>
    <name evidence="2" type="ORF">GALL_521310</name>
</gene>
<evidence type="ECO:0000256" key="1">
    <source>
        <dbReference type="SAM" id="Phobius"/>
    </source>
</evidence>
<comment type="caution">
    <text evidence="2">The sequence shown here is derived from an EMBL/GenBank/DDBJ whole genome shotgun (WGS) entry which is preliminary data.</text>
</comment>
<feature type="transmembrane region" description="Helical" evidence="1">
    <location>
        <begin position="37"/>
        <end position="54"/>
    </location>
</feature>